<dbReference type="FunCoup" id="A0A3P8X4S3">
    <property type="interactions" value="1"/>
</dbReference>
<proteinExistence type="predicted"/>
<dbReference type="Proteomes" id="UP000265120">
    <property type="component" value="Chromosome 15"/>
</dbReference>
<dbReference type="Ensembl" id="ENSCSET00000032570.1">
    <property type="protein sequence ID" value="ENSCSEP00000032150.1"/>
    <property type="gene ID" value="ENSCSEG00000020644.1"/>
</dbReference>
<feature type="domain" description="Coiled-coil protein 142 C-terminal" evidence="1">
    <location>
        <begin position="628"/>
        <end position="709"/>
    </location>
</feature>
<dbReference type="PANTHER" id="PTHR21436:SF2">
    <property type="entry name" value="COILED-COIL DOMAIN-CONTAINING PROTEIN 142"/>
    <property type="match status" value="1"/>
</dbReference>
<evidence type="ECO:0000313" key="3">
    <source>
        <dbReference type="Proteomes" id="UP000265120"/>
    </source>
</evidence>
<dbReference type="InterPro" id="IPR055350">
    <property type="entry name" value="CCDC142_C"/>
</dbReference>
<accession>A0A3P8X4S3</accession>
<evidence type="ECO:0000259" key="1">
    <source>
        <dbReference type="Pfam" id="PF14923"/>
    </source>
</evidence>
<dbReference type="InterPro" id="IPR026700">
    <property type="entry name" value="CCDC142"/>
</dbReference>
<keyword evidence="3" id="KW-1185">Reference proteome</keyword>
<evidence type="ECO:0000313" key="2">
    <source>
        <dbReference type="Ensembl" id="ENSCSEP00000032150.1"/>
    </source>
</evidence>
<dbReference type="InParanoid" id="A0A3P8X4S3"/>
<dbReference type="GeneTree" id="ENSGT00390000009871"/>
<dbReference type="STRING" id="244447.ENSCSEP00000032150"/>
<dbReference type="PANTHER" id="PTHR21436">
    <property type="entry name" value="COILED-COIL DOMAIN-CONTAINING PROTEIN 142"/>
    <property type="match status" value="1"/>
</dbReference>
<feature type="domain" description="Coiled-coil protein 142 C-terminal" evidence="1">
    <location>
        <begin position="379"/>
        <end position="608"/>
    </location>
</feature>
<dbReference type="OMA" id="TWEQLQH"/>
<organism evidence="2 3">
    <name type="scientific">Cynoglossus semilaevis</name>
    <name type="common">Tongue sole</name>
    <dbReference type="NCBI Taxonomy" id="244447"/>
    <lineage>
        <taxon>Eukaryota</taxon>
        <taxon>Metazoa</taxon>
        <taxon>Chordata</taxon>
        <taxon>Craniata</taxon>
        <taxon>Vertebrata</taxon>
        <taxon>Euteleostomi</taxon>
        <taxon>Actinopterygii</taxon>
        <taxon>Neopterygii</taxon>
        <taxon>Teleostei</taxon>
        <taxon>Neoteleostei</taxon>
        <taxon>Acanthomorphata</taxon>
        <taxon>Carangaria</taxon>
        <taxon>Pleuronectiformes</taxon>
        <taxon>Pleuronectoidei</taxon>
        <taxon>Cynoglossidae</taxon>
        <taxon>Cynoglossinae</taxon>
        <taxon>Cynoglossus</taxon>
    </lineage>
</organism>
<reference evidence="2" key="2">
    <citation type="submission" date="2025-08" db="UniProtKB">
        <authorList>
            <consortium name="Ensembl"/>
        </authorList>
    </citation>
    <scope>IDENTIFICATION</scope>
</reference>
<name>A0A3P8X4S3_CYNSE</name>
<sequence>RCYRTLRKLLEHRALLLLLHEYTRRSRLAAAYISRLQHLLEERLMRSHLTQVHSHQDHNILHSWTSFRIDLNLLSEELRVHLNHWPCLLSRIQSDPYLRCSVVQHTTMLLGIKQVLDSLGLQSLALVEQVQYLLLSAVAHTELDTVPRDVLEDIIAWTDSYNQAAEEQRTQHSSTQLRTAVLHLAEMLAVHRAQKATMQLHCCDSPLKCPKCPHPHKSSSHYPPPPFTLKNLPHCYCQKTAVFNQCRTNCPNKDPNRQNHNCLDSAQNWGNSSFAPQWPPHVSALAAGQQGQSPAQLLFHLLVSSTDLGASLLPHTATPATSSGQLLSNETTNVSSVQESNPLWLKMHVPPPECSTQSINLQHDDGASLLLRGISCPSQTVLCTALGSALKDKCLTDAPHIHSHLSLCLSPVSCPVSLVVHRHSVDLALATVQLATVWVMSKSQHFLSSWSLNKFLLITQGDLAMKSVVMTSSDCSQSTSLNHSHLLVTMKLIDYDECSCAVVHVPVSSSQTFSSTVLNMFSNHCKRKSGQIFEQTMPPSSHWRPSRRTGFPSSSSDYVSVAAGSVIGQVLECVALLSDDAGVQALSITTTAFLEAWMEHILREKIKFRFVVGSDCRCISGSLCGSVLSVQGALQLKQDFDTIREMIQSHEYGLSADLLQQLLSLRVFQQVDSAVMCLLQQPQSKPYLSSRTWLPFIRCCECNTQTSSSGSKCTYVDCVCVCVCVCARARLCVCSLTLDAAQQQWLDLRMSSSDHRWRMQRFRRLFNSNLNTHPAEM</sequence>
<reference evidence="2" key="3">
    <citation type="submission" date="2025-09" db="UniProtKB">
        <authorList>
            <consortium name="Ensembl"/>
        </authorList>
    </citation>
    <scope>IDENTIFICATION</scope>
</reference>
<reference evidence="2 3" key="1">
    <citation type="journal article" date="2014" name="Nat. Genet.">
        <title>Whole-genome sequence of a flatfish provides insights into ZW sex chromosome evolution and adaptation to a benthic lifestyle.</title>
        <authorList>
            <person name="Chen S."/>
            <person name="Zhang G."/>
            <person name="Shao C."/>
            <person name="Huang Q."/>
            <person name="Liu G."/>
            <person name="Zhang P."/>
            <person name="Song W."/>
            <person name="An N."/>
            <person name="Chalopin D."/>
            <person name="Volff J.N."/>
            <person name="Hong Y."/>
            <person name="Li Q."/>
            <person name="Sha Z."/>
            <person name="Zhou H."/>
            <person name="Xie M."/>
            <person name="Yu Q."/>
            <person name="Liu Y."/>
            <person name="Xiang H."/>
            <person name="Wang N."/>
            <person name="Wu K."/>
            <person name="Yang C."/>
            <person name="Zhou Q."/>
            <person name="Liao X."/>
            <person name="Yang L."/>
            <person name="Hu Q."/>
            <person name="Zhang J."/>
            <person name="Meng L."/>
            <person name="Jin L."/>
            <person name="Tian Y."/>
            <person name="Lian J."/>
            <person name="Yang J."/>
            <person name="Miao G."/>
            <person name="Liu S."/>
            <person name="Liang Z."/>
            <person name="Yan F."/>
            <person name="Li Y."/>
            <person name="Sun B."/>
            <person name="Zhang H."/>
            <person name="Zhang J."/>
            <person name="Zhu Y."/>
            <person name="Du M."/>
            <person name="Zhao Y."/>
            <person name="Schartl M."/>
            <person name="Tang Q."/>
            <person name="Wang J."/>
        </authorList>
    </citation>
    <scope>NUCLEOTIDE SEQUENCE</scope>
</reference>
<dbReference type="AlphaFoldDB" id="A0A3P8X4S3"/>
<protein>
    <recommendedName>
        <fullName evidence="1">Coiled-coil protein 142 C-terminal domain-containing protein</fullName>
    </recommendedName>
</protein>
<dbReference type="Pfam" id="PF14923">
    <property type="entry name" value="CCDC142"/>
    <property type="match status" value="2"/>
</dbReference>